<dbReference type="Proteomes" id="UP000289372">
    <property type="component" value="Unassembled WGS sequence"/>
</dbReference>
<keyword evidence="4" id="KW-1185">Reference proteome</keyword>
<dbReference type="EMBL" id="PUUL01000088">
    <property type="protein sequence ID" value="RXD52317.1"/>
    <property type="molecule type" value="Genomic_DNA"/>
</dbReference>
<dbReference type="GO" id="GO:0003677">
    <property type="term" value="F:DNA binding"/>
    <property type="evidence" value="ECO:0007669"/>
    <property type="project" value="InterPro"/>
</dbReference>
<reference evidence="2 6" key="3">
    <citation type="submission" date="2019-11" db="EMBL/GenBank/DDBJ databases">
        <title>Genome-resolved metagenomics to study the prevalence of co-infection and intraspecific heterogeneity among plant pathogen metapopulations.</title>
        <authorList>
            <person name="Newberry E."/>
            <person name="Bhandari R."/>
            <person name="Kemble J."/>
            <person name="Sikora E."/>
            <person name="Potnis N."/>
        </authorList>
    </citation>
    <scope>NUCLEOTIDE SEQUENCE [LARGE SCALE GENOMIC DNA]</scope>
    <source>
        <strain evidence="2">Xp_Tom_Tuscaloosa_18b</strain>
    </source>
</reference>
<dbReference type="RefSeq" id="WP_046931987.1">
    <property type="nucleotide sequence ID" value="NZ_CP116309.1"/>
</dbReference>
<proteinExistence type="predicted"/>
<reference evidence="3 5" key="2">
    <citation type="submission" date="2018-02" db="EMBL/GenBank/DDBJ databases">
        <title>Characterization of Xanthomonas diversity in transplant houses and field plants.</title>
        <authorList>
            <person name="Abrahamian P."/>
            <person name="Timilsina S."/>
            <person name="Minsavage G.V."/>
            <person name="Goss E.M."/>
            <person name="Jones J.B."/>
            <person name="Vallad G.E."/>
        </authorList>
    </citation>
    <scope>NUCLEOTIDE SEQUENCE [LARGE SCALE GENOMIC DNA]</scope>
    <source>
        <strain evidence="3 5">GEV2132</strain>
    </source>
</reference>
<reference evidence="1 4" key="1">
    <citation type="submission" date="2015-02" db="EMBL/GenBank/DDBJ databases">
        <title>Whole genome sequencing of multiple isolates of three species of pepper and tomato-infecting xanthomonads reveals genetic diversity in field strains and pinpoints effectors responsible for host specificity.</title>
        <authorList>
            <person name="Schwartz A."/>
            <person name="Dahlbeck D."/>
            <person name="Staskawicz B."/>
            <person name="Bart R."/>
            <person name="Potnis N."/>
            <person name="Minsavage G."/>
            <person name="Timilsina S."/>
            <person name="Goss E."/>
            <person name="Jones J."/>
            <person name="Vallad G."/>
            <person name="Barak J."/>
            <person name="Miller S."/>
            <person name="Ritchie D."/>
            <person name="Martins J.Jr."/>
            <person name="Patane J.S."/>
            <person name="Setubal J.C."/>
        </authorList>
    </citation>
    <scope>NUCLEOTIDE SEQUENCE [LARGE SCALE GENOMIC DNA]</scope>
    <source>
        <strain evidence="1 4">Xp3-15</strain>
    </source>
</reference>
<name>A0A6P0F6V3_XANPE</name>
<evidence type="ECO:0000313" key="5">
    <source>
        <dbReference type="Proteomes" id="UP000289372"/>
    </source>
</evidence>
<dbReference type="Proteomes" id="UP000035369">
    <property type="component" value="Unassembled WGS sequence"/>
</dbReference>
<evidence type="ECO:0000313" key="2">
    <source>
        <dbReference type="EMBL" id="NEL76821.1"/>
    </source>
</evidence>
<dbReference type="EMBL" id="JAAGYU010000044">
    <property type="protein sequence ID" value="NEL76821.1"/>
    <property type="molecule type" value="Genomic_DNA"/>
</dbReference>
<organism evidence="2 6">
    <name type="scientific">Xanthomonas perforans</name>
    <dbReference type="NCBI Taxonomy" id="442694"/>
    <lineage>
        <taxon>Bacteria</taxon>
        <taxon>Pseudomonadati</taxon>
        <taxon>Pseudomonadota</taxon>
        <taxon>Gammaproteobacteria</taxon>
        <taxon>Lysobacterales</taxon>
        <taxon>Lysobacteraceae</taxon>
        <taxon>Xanthomonas</taxon>
    </lineage>
</organism>
<gene>
    <name evidence="3" type="ORF">DB769_15270</name>
    <name evidence="2" type="ORF">G3W61_11230</name>
    <name evidence="1" type="ORF">XP315_08440</name>
</gene>
<protein>
    <submittedName>
        <fullName evidence="2">Helix-turn-helix domain-containing protein</fullName>
    </submittedName>
    <submittedName>
        <fullName evidence="1">Transcriptional regulator</fullName>
    </submittedName>
</protein>
<dbReference type="EMBL" id="JZUY01000036">
    <property type="protein sequence ID" value="KLC07828.1"/>
    <property type="molecule type" value="Genomic_DNA"/>
</dbReference>
<accession>A0A6P0F6V3</accession>
<dbReference type="Gene3D" id="1.10.260.40">
    <property type="entry name" value="lambda repressor-like DNA-binding domains"/>
    <property type="match status" value="1"/>
</dbReference>
<evidence type="ECO:0000313" key="4">
    <source>
        <dbReference type="Proteomes" id="UP000035369"/>
    </source>
</evidence>
<dbReference type="InterPro" id="IPR010982">
    <property type="entry name" value="Lambda_DNA-bd_dom_sf"/>
</dbReference>
<evidence type="ECO:0000313" key="1">
    <source>
        <dbReference type="EMBL" id="KLC07828.1"/>
    </source>
</evidence>
<comment type="caution">
    <text evidence="2">The sequence shown here is derived from an EMBL/GenBank/DDBJ whole genome shotgun (WGS) entry which is preliminary data.</text>
</comment>
<evidence type="ECO:0000313" key="3">
    <source>
        <dbReference type="EMBL" id="RXD52317.1"/>
    </source>
</evidence>
<dbReference type="AlphaFoldDB" id="A0A6P0F6V3"/>
<evidence type="ECO:0000313" key="6">
    <source>
        <dbReference type="Proteomes" id="UP000471082"/>
    </source>
</evidence>
<dbReference type="Proteomes" id="UP000471082">
    <property type="component" value="Unassembled WGS sequence"/>
</dbReference>
<sequence>MNLTEYAQCRGGSATAACPVLAKVADAAGCSALTLYMIARGHKKASGALANRIDQATSGVVKRSVLRPDVFGVPAAADADPDVERIVPVEVA</sequence>